<proteinExistence type="predicted"/>
<comment type="caution">
    <text evidence="1">The sequence shown here is derived from an EMBL/GenBank/DDBJ whole genome shotgun (WGS) entry which is preliminary data.</text>
</comment>
<keyword evidence="2" id="KW-1185">Reference proteome</keyword>
<dbReference type="Proteomes" id="UP001595921">
    <property type="component" value="Unassembled WGS sequence"/>
</dbReference>
<evidence type="ECO:0000313" key="2">
    <source>
        <dbReference type="Proteomes" id="UP001595921"/>
    </source>
</evidence>
<evidence type="ECO:0000313" key="1">
    <source>
        <dbReference type="EMBL" id="MFC4356344.1"/>
    </source>
</evidence>
<dbReference type="InterPro" id="IPR046595">
    <property type="entry name" value="DUF6653"/>
</dbReference>
<dbReference type="EMBL" id="JBHSDS010000001">
    <property type="protein sequence ID" value="MFC4356344.1"/>
    <property type="molecule type" value="Genomic_DNA"/>
</dbReference>
<reference evidence="1 2" key="1">
    <citation type="journal article" date="2019" name="Int. J. Syst. Evol. Microbiol.">
        <title>The Global Catalogue of Microorganisms (GCM) 10K type strain sequencing project: providing services to taxonomists for standard genome sequencing and annotation.</title>
        <authorList>
            <consortium name="The Broad Institute Genomics Platform"/>
            <consortium name="The Broad Institute Genome Sequencing Center for Infectious Disease"/>
            <person name="Wu L."/>
            <person name="Ma J."/>
        </authorList>
    </citation>
    <scope>NUCLEOTIDE SEQUENCE [LARGE SCALE GENOMIC DNA]</scope>
    <source>
        <strain evidence="1 2">CGMCC 1.12553</strain>
    </source>
</reference>
<name>A0ABD5P784_9EURY</name>
<dbReference type="AlphaFoldDB" id="A0ABD5P784"/>
<organism evidence="1 2">
    <name type="scientific">Halobium salinum</name>
    <dbReference type="NCBI Taxonomy" id="1364940"/>
    <lineage>
        <taxon>Archaea</taxon>
        <taxon>Methanobacteriati</taxon>
        <taxon>Methanobacteriota</taxon>
        <taxon>Stenosarchaea group</taxon>
        <taxon>Halobacteria</taxon>
        <taxon>Halobacteriales</taxon>
        <taxon>Haloferacaceae</taxon>
        <taxon>Halobium</taxon>
    </lineage>
</organism>
<sequence>MSSKNPLPEALWNRHANPWSGWSRLLAGPAILYAVYRRDPRLVALAVVWTAVNPVLFPEREVDADDWMTRGVRAEQAWLDGEFDASDLVWLNYASAPVWCYALYAAYRGRARSAGLFGVLGIATKLLFVDRLARRHAETTAATPDTRT</sequence>
<dbReference type="RefSeq" id="WP_267624700.1">
    <property type="nucleotide sequence ID" value="NZ_JAODIW010000010.1"/>
</dbReference>
<dbReference type="Pfam" id="PF20358">
    <property type="entry name" value="DUF6653"/>
    <property type="match status" value="1"/>
</dbReference>
<protein>
    <submittedName>
        <fullName evidence="1">DUF6653 family protein</fullName>
    </submittedName>
</protein>
<gene>
    <name evidence="1" type="ORF">ACFO0N_00105</name>
</gene>
<accession>A0ABD5P784</accession>